<reference evidence="11" key="1">
    <citation type="submission" date="2017-09" db="EMBL/GenBank/DDBJ databases">
        <title>Depth-based differentiation of microbial function through sediment-hosted aquifers and enrichment of novel symbionts in the deep terrestrial subsurface.</title>
        <authorList>
            <person name="Probst A.J."/>
            <person name="Ladd B."/>
            <person name="Jarett J.K."/>
            <person name="Geller-Mcgrath D.E."/>
            <person name="Sieber C.M.K."/>
            <person name="Emerson J.B."/>
            <person name="Anantharaman K."/>
            <person name="Thomas B.C."/>
            <person name="Malmstrom R."/>
            <person name="Stieglmeier M."/>
            <person name="Klingl A."/>
            <person name="Woyke T."/>
            <person name="Ryan C.M."/>
            <person name="Banfield J.F."/>
        </authorList>
    </citation>
    <scope>NUCLEOTIDE SEQUENCE [LARGE SCALE GENOMIC DNA]</scope>
</reference>
<feature type="transmembrane region" description="Helical" evidence="8">
    <location>
        <begin position="134"/>
        <end position="150"/>
    </location>
</feature>
<gene>
    <name evidence="10" type="ORF">COT75_01670</name>
</gene>
<evidence type="ECO:0000256" key="8">
    <source>
        <dbReference type="SAM" id="Phobius"/>
    </source>
</evidence>
<feature type="transmembrane region" description="Helical" evidence="8">
    <location>
        <begin position="220"/>
        <end position="243"/>
    </location>
</feature>
<dbReference type="AlphaFoldDB" id="A0A2H0W9M5"/>
<keyword evidence="5 8" id="KW-0812">Transmembrane</keyword>
<evidence type="ECO:0000256" key="2">
    <source>
        <dbReference type="ARBA" id="ARBA00022475"/>
    </source>
</evidence>
<dbReference type="InterPro" id="IPR038731">
    <property type="entry name" value="RgtA/B/C-like"/>
</dbReference>
<evidence type="ECO:0000259" key="9">
    <source>
        <dbReference type="Pfam" id="PF13231"/>
    </source>
</evidence>
<feature type="transmembrane region" description="Helical" evidence="8">
    <location>
        <begin position="185"/>
        <end position="213"/>
    </location>
</feature>
<dbReference type="PANTHER" id="PTHR33908:SF11">
    <property type="entry name" value="MEMBRANE PROTEIN"/>
    <property type="match status" value="1"/>
</dbReference>
<evidence type="ECO:0000256" key="6">
    <source>
        <dbReference type="ARBA" id="ARBA00022989"/>
    </source>
</evidence>
<dbReference type="EMBL" id="PEZT01000010">
    <property type="protein sequence ID" value="PIS09366.1"/>
    <property type="molecule type" value="Genomic_DNA"/>
</dbReference>
<dbReference type="Pfam" id="PF13231">
    <property type="entry name" value="PMT_2"/>
    <property type="match status" value="1"/>
</dbReference>
<name>A0A2H0W9M5_9BACT</name>
<comment type="subcellular location">
    <subcellularLocation>
        <location evidence="1">Cell membrane</location>
        <topology evidence="1">Multi-pass membrane protein</topology>
    </subcellularLocation>
</comment>
<feature type="transmembrane region" description="Helical" evidence="8">
    <location>
        <begin position="317"/>
        <end position="338"/>
    </location>
</feature>
<accession>A0A2H0W9M5</accession>
<organism evidence="10 11">
    <name type="scientific">Candidatus Beckwithbacteria bacterium CG10_big_fil_rev_8_21_14_0_10_34_10</name>
    <dbReference type="NCBI Taxonomy" id="1974495"/>
    <lineage>
        <taxon>Bacteria</taxon>
        <taxon>Candidatus Beckwithiibacteriota</taxon>
    </lineage>
</organism>
<dbReference type="PANTHER" id="PTHR33908">
    <property type="entry name" value="MANNOSYLTRANSFERASE YKCB-RELATED"/>
    <property type="match status" value="1"/>
</dbReference>
<feature type="transmembrane region" description="Helical" evidence="8">
    <location>
        <begin position="361"/>
        <end position="382"/>
    </location>
</feature>
<comment type="caution">
    <text evidence="10">The sequence shown here is derived from an EMBL/GenBank/DDBJ whole genome shotgun (WGS) entry which is preliminary data.</text>
</comment>
<keyword evidence="3" id="KW-0328">Glycosyltransferase</keyword>
<feature type="transmembrane region" description="Helical" evidence="8">
    <location>
        <begin position="108"/>
        <end position="128"/>
    </location>
</feature>
<protein>
    <recommendedName>
        <fullName evidence="9">Glycosyltransferase RgtA/B/C/D-like domain-containing protein</fullName>
    </recommendedName>
</protein>
<evidence type="ECO:0000256" key="1">
    <source>
        <dbReference type="ARBA" id="ARBA00004651"/>
    </source>
</evidence>
<evidence type="ECO:0000256" key="3">
    <source>
        <dbReference type="ARBA" id="ARBA00022676"/>
    </source>
</evidence>
<sequence length="446" mass="52587">MKFINNWSKFKNNFFLFLILLLAFFLLGKDINEPFWGQHEFNNVFYSNIAKNYLRYGFLETKLGQVTNYGVVSAKDFTYHTYHPSLYPILLALFFKIFGIFEWSARLLSIIFSLLFLFLVNLILKNIYQIKQGFLYLLLAIFTPLFLYYARLPVFEPIIAPFILLTVYLYFIWRKKQKKKYFVLILLSLFVCQMIEWPGFYLSLILVGHYLIFPLKKSRIFFGICLFALSAGSFLLIVGHQYLLTGEIYGGLASSFVRRVKGLGGHQPFTLLQLFRLELSRARSFLTSTVLFLSLFWLLNYFKELIKRKKISSKDHFLILFLIFGLLHLVIFPNIAWYHDYMLYYLFPPILLTASLGLKKIYSYAPGLKPLILAVILVLIYGEKKQFLHDLRNLDHHVKCVIWGQEIKKGLRKPVIELESYEDVSICPPFTQFYADQPVEFRLKEK</sequence>
<dbReference type="GO" id="GO:0009103">
    <property type="term" value="P:lipopolysaccharide biosynthetic process"/>
    <property type="evidence" value="ECO:0007669"/>
    <property type="project" value="UniProtKB-ARBA"/>
</dbReference>
<feature type="domain" description="Glycosyltransferase RgtA/B/C/D-like" evidence="9">
    <location>
        <begin position="83"/>
        <end position="230"/>
    </location>
</feature>
<evidence type="ECO:0000313" key="11">
    <source>
        <dbReference type="Proteomes" id="UP000230093"/>
    </source>
</evidence>
<keyword evidence="6 8" id="KW-1133">Transmembrane helix</keyword>
<feature type="transmembrane region" description="Helical" evidence="8">
    <location>
        <begin position="157"/>
        <end position="173"/>
    </location>
</feature>
<keyword evidence="7 8" id="KW-0472">Membrane</keyword>
<dbReference type="GO" id="GO:0005886">
    <property type="term" value="C:plasma membrane"/>
    <property type="evidence" value="ECO:0007669"/>
    <property type="project" value="UniProtKB-SubCell"/>
</dbReference>
<keyword evidence="4" id="KW-0808">Transferase</keyword>
<evidence type="ECO:0000256" key="4">
    <source>
        <dbReference type="ARBA" id="ARBA00022679"/>
    </source>
</evidence>
<evidence type="ECO:0000256" key="7">
    <source>
        <dbReference type="ARBA" id="ARBA00023136"/>
    </source>
</evidence>
<dbReference type="GO" id="GO:0016763">
    <property type="term" value="F:pentosyltransferase activity"/>
    <property type="evidence" value="ECO:0007669"/>
    <property type="project" value="TreeGrafter"/>
</dbReference>
<evidence type="ECO:0000256" key="5">
    <source>
        <dbReference type="ARBA" id="ARBA00022692"/>
    </source>
</evidence>
<keyword evidence="2" id="KW-1003">Cell membrane</keyword>
<evidence type="ECO:0000313" key="10">
    <source>
        <dbReference type="EMBL" id="PIS09366.1"/>
    </source>
</evidence>
<proteinExistence type="predicted"/>
<dbReference type="Proteomes" id="UP000230093">
    <property type="component" value="Unassembled WGS sequence"/>
</dbReference>
<dbReference type="InterPro" id="IPR050297">
    <property type="entry name" value="LipidA_mod_glycosyltrf_83"/>
</dbReference>